<sequence length="673" mass="75909">MVDVKDQAKIFKNGLMANGIHLVMKDWIININEIGDILSDNSTMFIPMKSLLNYVNTDKCRRELSIPRNVDLAIICTIIMSNSNYYNDKELLTWLCSDLQESKCRITIRGMIPPDIKEAKTGMACAILNPCIHDKIATDGLINIIVKDVCNILLIGQVDGVNNCKGVTSQNAPCKNVVYSHEHGEYCKYHLKAAMQQKRKVKQSANDDSKTKKTATEFIQPKFPQPVNILKKPESFALVDNKDKSSAKMNIIANLGCLMDKVMSDRGILKPTATTDSAKQQNNNTKFQNRQEFDTLLGTLVKLSSGGSCDFKKLLGILQLILKKIPSIHRQVLKDCNLLRICTKLLDHPSECIAIESLRIKRALKKALESNQSDLSTPTFIKPQQQKSESTRLVNNSDKVMKDLDVILNTSSKVDHYVDAEKVQSTHARMLVLENMDKAEELKKTIKHVNVMASFCQDCNKWSETTDPVCKEQGHTQVRKQTRKEFHKCINDSCGYRYFSLNGQKPPLCPGITFWITKSFWIVKSGPIDLQIQIRAETMDSFDKEMNKCLDDGVFDHASPQEAADIFVSLLTKYGFKYIASDFDATMISMHSDEEILKSVTPDFKAVGERIKSTDIKLGVVTFSDATSVENHPVYISGEKMVRLALEKSNCTANVDRVYAFYPKFVYISIFTL</sequence>
<feature type="domain" description="Zinc finger Mcm10/DnaG-type" evidence="2">
    <location>
        <begin position="157"/>
        <end position="199"/>
    </location>
</feature>
<protein>
    <submittedName>
        <fullName evidence="3">Bifunctional Nucleic acid-binding</fullName>
    </submittedName>
</protein>
<dbReference type="InterPro" id="IPR040184">
    <property type="entry name" value="Mcm10"/>
</dbReference>
<dbReference type="GO" id="GO:0003688">
    <property type="term" value="F:DNA replication origin binding"/>
    <property type="evidence" value="ECO:0007669"/>
    <property type="project" value="TreeGrafter"/>
</dbReference>
<comment type="similarity">
    <text evidence="1">Belongs to the MCM10 family.</text>
</comment>
<dbReference type="GO" id="GO:0006270">
    <property type="term" value="P:DNA replication initiation"/>
    <property type="evidence" value="ECO:0007669"/>
    <property type="project" value="InterPro"/>
</dbReference>
<dbReference type="InterPro" id="IPR012340">
    <property type="entry name" value="NA-bd_OB-fold"/>
</dbReference>
<dbReference type="Proteomes" id="UP001214638">
    <property type="component" value="Unassembled WGS sequence"/>
</dbReference>
<gene>
    <name evidence="3" type="ORF">BdWA1_003653</name>
</gene>
<dbReference type="Gene3D" id="2.40.50.140">
    <property type="entry name" value="Nucleic acid-binding proteins"/>
    <property type="match status" value="1"/>
</dbReference>
<dbReference type="Pfam" id="PF09329">
    <property type="entry name" value="zf-primase"/>
    <property type="match status" value="1"/>
</dbReference>
<accession>A0AAD9PI60</accession>
<dbReference type="PANTHER" id="PTHR13454">
    <property type="entry name" value="PROTEIN MCM10 HOMOLOG"/>
    <property type="match status" value="1"/>
</dbReference>
<reference evidence="3" key="1">
    <citation type="journal article" date="2023" name="Nat. Microbiol.">
        <title>Babesia duncani multi-omics identifies virulence factors and drug targets.</title>
        <authorList>
            <person name="Singh P."/>
            <person name="Lonardi S."/>
            <person name="Liang Q."/>
            <person name="Vydyam P."/>
            <person name="Khabirova E."/>
            <person name="Fang T."/>
            <person name="Gihaz S."/>
            <person name="Thekkiniath J."/>
            <person name="Munshi M."/>
            <person name="Abel S."/>
            <person name="Ciampossin L."/>
            <person name="Batugedara G."/>
            <person name="Gupta M."/>
            <person name="Lu X.M."/>
            <person name="Lenz T."/>
            <person name="Chakravarty S."/>
            <person name="Cornillot E."/>
            <person name="Hu Y."/>
            <person name="Ma W."/>
            <person name="Gonzalez L.M."/>
            <person name="Sanchez S."/>
            <person name="Estrada K."/>
            <person name="Sanchez-Flores A."/>
            <person name="Montero E."/>
            <person name="Harb O.S."/>
            <person name="Le Roch K.G."/>
            <person name="Mamoun C.B."/>
        </authorList>
    </citation>
    <scope>NUCLEOTIDE SEQUENCE</scope>
    <source>
        <strain evidence="3">WA1</strain>
    </source>
</reference>
<organism evidence="3 4">
    <name type="scientific">Babesia duncani</name>
    <dbReference type="NCBI Taxonomy" id="323732"/>
    <lineage>
        <taxon>Eukaryota</taxon>
        <taxon>Sar</taxon>
        <taxon>Alveolata</taxon>
        <taxon>Apicomplexa</taxon>
        <taxon>Aconoidasida</taxon>
        <taxon>Piroplasmida</taxon>
        <taxon>Babesiidae</taxon>
        <taxon>Babesia</taxon>
    </lineage>
</organism>
<dbReference type="GeneID" id="94337950"/>
<evidence type="ECO:0000313" key="3">
    <source>
        <dbReference type="EMBL" id="KAK2194882.1"/>
    </source>
</evidence>
<proteinExistence type="inferred from homology"/>
<comment type="caution">
    <text evidence="3">The sequence shown here is derived from an EMBL/GenBank/DDBJ whole genome shotgun (WGS) entry which is preliminary data.</text>
</comment>
<dbReference type="GO" id="GO:0003697">
    <property type="term" value="F:single-stranded DNA binding"/>
    <property type="evidence" value="ECO:0007669"/>
    <property type="project" value="InterPro"/>
</dbReference>
<dbReference type="AlphaFoldDB" id="A0AAD9PI60"/>
<dbReference type="PANTHER" id="PTHR13454:SF11">
    <property type="entry name" value="PROTEIN MCM10 HOMOLOG"/>
    <property type="match status" value="1"/>
</dbReference>
<name>A0AAD9PI60_9APIC</name>
<dbReference type="EMBL" id="JALLKP010000032">
    <property type="protein sequence ID" value="KAK2194882.1"/>
    <property type="molecule type" value="Genomic_DNA"/>
</dbReference>
<dbReference type="InterPro" id="IPR015408">
    <property type="entry name" value="Znf_Mcm10/DnaG"/>
</dbReference>
<evidence type="ECO:0000256" key="1">
    <source>
        <dbReference type="ARBA" id="ARBA00009679"/>
    </source>
</evidence>
<dbReference type="RefSeq" id="XP_067801725.1">
    <property type="nucleotide sequence ID" value="XM_067948663.1"/>
</dbReference>
<dbReference type="KEGG" id="bdw:94337950"/>
<evidence type="ECO:0000313" key="4">
    <source>
        <dbReference type="Proteomes" id="UP001214638"/>
    </source>
</evidence>
<keyword evidence="4" id="KW-1185">Reference proteome</keyword>
<dbReference type="GO" id="GO:0043596">
    <property type="term" value="C:nuclear replication fork"/>
    <property type="evidence" value="ECO:0007669"/>
    <property type="project" value="TreeGrafter"/>
</dbReference>
<evidence type="ECO:0000259" key="2">
    <source>
        <dbReference type="Pfam" id="PF09329"/>
    </source>
</evidence>